<gene>
    <name evidence="1" type="ORF">EM808_22895</name>
</gene>
<organism evidence="1 2">
    <name type="scientific">Niallia taxi</name>
    <dbReference type="NCBI Taxonomy" id="2499688"/>
    <lineage>
        <taxon>Bacteria</taxon>
        <taxon>Bacillati</taxon>
        <taxon>Bacillota</taxon>
        <taxon>Bacilli</taxon>
        <taxon>Bacillales</taxon>
        <taxon>Bacillaceae</taxon>
        <taxon>Niallia</taxon>
    </lineage>
</organism>
<proteinExistence type="predicted"/>
<dbReference type="AlphaFoldDB" id="A0A437K557"/>
<protein>
    <submittedName>
        <fullName evidence="1">Uncharacterized protein</fullName>
    </submittedName>
</protein>
<evidence type="ECO:0000313" key="1">
    <source>
        <dbReference type="EMBL" id="RVT57906.1"/>
    </source>
</evidence>
<reference evidence="1 2" key="1">
    <citation type="submission" date="2019-01" db="EMBL/GenBank/DDBJ databases">
        <title>Bacillus sp. M5HDSG1-1, whole genome shotgun sequence.</title>
        <authorList>
            <person name="Tuo L."/>
        </authorList>
    </citation>
    <scope>NUCLEOTIDE SEQUENCE [LARGE SCALE GENOMIC DNA]</scope>
    <source>
        <strain evidence="1 2">M5HDSG1-1</strain>
    </source>
</reference>
<dbReference type="EMBL" id="RZTZ01000014">
    <property type="protein sequence ID" value="RVT57906.1"/>
    <property type="molecule type" value="Genomic_DNA"/>
</dbReference>
<dbReference type="Proteomes" id="UP000288024">
    <property type="component" value="Unassembled WGS sequence"/>
</dbReference>
<dbReference type="Gene3D" id="3.40.50.300">
    <property type="entry name" value="P-loop containing nucleotide triphosphate hydrolases"/>
    <property type="match status" value="1"/>
</dbReference>
<accession>A0A437K557</accession>
<dbReference type="SUPFAM" id="SSF52540">
    <property type="entry name" value="P-loop containing nucleoside triphosphate hydrolases"/>
    <property type="match status" value="1"/>
</dbReference>
<dbReference type="RefSeq" id="WP_127741171.1">
    <property type="nucleotide sequence ID" value="NZ_JBBJSR010000001.1"/>
</dbReference>
<dbReference type="NCBIfam" id="NF005250">
    <property type="entry name" value="PRK06761.1"/>
    <property type="match status" value="1"/>
</dbReference>
<sequence>MNTKLIIIEGLPGSGKSTTASAIHEILQNYPIKSELFLEGNLDHPADYDGVACFSPSEWGLLENNFVNKEILHSCVEYNSGLFLLPYRKLMLQDNSLFTDMDFSSIFKHDIYELPFEQYAELAVKKWADFAETAWRNDKIYVFECSFLQNPLTIGMVKWAEAQERLTRHIAHLEEIIYKLNPVLFYVSQEDVKGSFLKAYNERPVDWATGFIDYYTKQGFGKKHLLHGIDGTIQVLQARKKLELEIYESLSIQKFILNNSSYSLQSNDIVKMLTSLQII</sequence>
<keyword evidence="2" id="KW-1185">Reference proteome</keyword>
<name>A0A437K557_9BACI</name>
<comment type="caution">
    <text evidence="1">The sequence shown here is derived from an EMBL/GenBank/DDBJ whole genome shotgun (WGS) entry which is preliminary data.</text>
</comment>
<dbReference type="InterPro" id="IPR027417">
    <property type="entry name" value="P-loop_NTPase"/>
</dbReference>
<evidence type="ECO:0000313" key="2">
    <source>
        <dbReference type="Proteomes" id="UP000288024"/>
    </source>
</evidence>